<sequence>METNYRKLLDQMMTPYDEMLQSLIGNHADFSKVDYLEKHSEKYGKSDANYTNRLKVLLAMYNREDRYAPHYEPIVRRLLVNEIIDRGTNSFQGIGDALYYAVFLLQKYEREQDQILFQQAKEANFDTYAGFDPELILENYLFSKDAANIEDCINIASELGEDVYLSLFIDLWIKDQTDWNKENLQTLVYHERWRNHAEGEIEALKKLTEIDKTEGNHHNYCSTASSLAEKFIEAGRLDEAWETMETIIPLITKEEEWFLYGLGPNIITASIHIIFHFGAESRQTASLWQTIKEILQPAANHMGTDQYQLAVSASKFMGDTKLEQRLIRLQKQR</sequence>
<dbReference type="AlphaFoldDB" id="A0AAE9IBH4"/>
<dbReference type="Proteomes" id="UP001055784">
    <property type="component" value="Chromosome"/>
</dbReference>
<protein>
    <submittedName>
        <fullName evidence="1">Uncharacterized protein</fullName>
    </submittedName>
</protein>
<dbReference type="RefSeq" id="WP_250260791.1">
    <property type="nucleotide sequence ID" value="NZ_CP097770.1"/>
</dbReference>
<name>A0AAE9IBH4_PAEPO</name>
<proteinExistence type="predicted"/>
<organism evidence="1 2">
    <name type="scientific">Paenibacillus polymyxa</name>
    <name type="common">Bacillus polymyxa</name>
    <dbReference type="NCBI Taxonomy" id="1406"/>
    <lineage>
        <taxon>Bacteria</taxon>
        <taxon>Bacillati</taxon>
        <taxon>Bacillota</taxon>
        <taxon>Bacilli</taxon>
        <taxon>Bacillales</taxon>
        <taxon>Paenibacillaceae</taxon>
        <taxon>Paenibacillus</taxon>
    </lineage>
</organism>
<evidence type="ECO:0000313" key="1">
    <source>
        <dbReference type="EMBL" id="URJ50966.1"/>
    </source>
</evidence>
<evidence type="ECO:0000313" key="2">
    <source>
        <dbReference type="Proteomes" id="UP001055784"/>
    </source>
</evidence>
<gene>
    <name evidence="1" type="ORF">MF626_000353</name>
</gene>
<reference evidence="1" key="1">
    <citation type="submission" date="2022-11" db="EMBL/GenBank/DDBJ databases">
        <authorList>
            <person name="Vasilchenko N.G."/>
            <person name="Prazdnova E.V."/>
            <person name="Gorovtsov A.V."/>
            <person name="Chistyakov V.A."/>
            <person name="Pak M.L."/>
        </authorList>
    </citation>
    <scope>NUCLEOTIDE SEQUENCE</scope>
    <source>
        <strain evidence="1">R 4.5</strain>
    </source>
</reference>
<accession>A0AAE9IBH4</accession>
<dbReference type="EMBL" id="CP097770">
    <property type="protein sequence ID" value="URJ50966.1"/>
    <property type="molecule type" value="Genomic_DNA"/>
</dbReference>